<accession>A0A8S5R789</accession>
<proteinExistence type="predicted"/>
<sequence>MKLKLNHKVYDVPELTFKHFTIMEEQGFSIIEAFQKGQMMLCSMGFVCAVVGCDRTEAEHLIEQHILGGGKLQDIINAFSKAVNESDFFKKMLSMNEEKAETETEELETEEAEK</sequence>
<organism evidence="1">
    <name type="scientific">virus sp. ctah610</name>
    <dbReference type="NCBI Taxonomy" id="2826807"/>
    <lineage>
        <taxon>Viruses</taxon>
    </lineage>
</organism>
<reference evidence="1" key="1">
    <citation type="journal article" date="2021" name="Proc. Natl. Acad. Sci. U.S.A.">
        <title>A Catalog of Tens of Thousands of Viruses from Human Metagenomes Reveals Hidden Associations with Chronic Diseases.</title>
        <authorList>
            <person name="Tisza M.J."/>
            <person name="Buck C.B."/>
        </authorList>
    </citation>
    <scope>NUCLEOTIDE SEQUENCE</scope>
    <source>
        <strain evidence="1">Ctah610</strain>
    </source>
</reference>
<name>A0A8S5R789_9VIRU</name>
<evidence type="ECO:0000313" key="1">
    <source>
        <dbReference type="EMBL" id="DAE27019.1"/>
    </source>
</evidence>
<protein>
    <submittedName>
        <fullName evidence="1">Tail assembly chaperone protein</fullName>
    </submittedName>
</protein>
<dbReference type="EMBL" id="BK015827">
    <property type="protein sequence ID" value="DAE27019.1"/>
    <property type="molecule type" value="Genomic_DNA"/>
</dbReference>